<evidence type="ECO:0000313" key="3">
    <source>
        <dbReference type="EMBL" id="KAH0574634.1"/>
    </source>
</evidence>
<keyword evidence="4" id="KW-1185">Reference proteome</keyword>
<reference evidence="3" key="2">
    <citation type="submission" date="2020-12" db="EMBL/GenBank/DDBJ databases">
        <title>New Spironucleus salmonicida genome in near-complete chromosomes.</title>
        <authorList>
            <person name="Xu F."/>
            <person name="Kurt Z."/>
            <person name="Jimenez-Gonzalez A."/>
            <person name="Astvaldsson A."/>
            <person name="Andersson J.O."/>
            <person name="Svard S.G."/>
        </authorList>
    </citation>
    <scope>NUCLEOTIDE SEQUENCE</scope>
    <source>
        <strain evidence="3">ATCC 50377</strain>
    </source>
</reference>
<protein>
    <submittedName>
        <fullName evidence="2">Uncharacterized protein</fullName>
    </submittedName>
</protein>
<dbReference type="AlphaFoldDB" id="V6LDE1"/>
<sequence length="284" mass="33579">MESVNNGCVNEDHLKQYCQQLPDKQLLNIGSTTCPTIEEYHQSSKQSEINMPSTQVLQQIEPQFTSYQTFSDQDQQDITTHDSIGLKSPVPYIHPNQQIQFQPDQNVQNNSIKPSTIQQIQLKSFHQTHQIQISELMKLNKIRAAQLKKQGFQREQEIAEWERLDAENNIHQLQNKRLNQLIEREKQLEKLRLQAIERKEKLTKIKQIRIPEITLENLRKPNPKIQLANKFFPKPLNRMQICKENDEIFYGKTVIQNKINQERKDYIGIKNRERKTKLQVFSLE</sequence>
<dbReference type="EMBL" id="AUWU02000003">
    <property type="protein sequence ID" value="KAH0574634.1"/>
    <property type="molecule type" value="Genomic_DNA"/>
</dbReference>
<dbReference type="VEuPathDB" id="GiardiaDB:SS50377_22249"/>
<evidence type="ECO:0000256" key="1">
    <source>
        <dbReference type="SAM" id="Coils"/>
    </source>
</evidence>
<keyword evidence="1" id="KW-0175">Coiled coil</keyword>
<proteinExistence type="predicted"/>
<dbReference type="EMBL" id="KI546166">
    <property type="protein sequence ID" value="EST42258.1"/>
    <property type="molecule type" value="Genomic_DNA"/>
</dbReference>
<reference evidence="2 3" key="1">
    <citation type="journal article" date="2014" name="PLoS Genet.">
        <title>The Genome of Spironucleus salmonicida Highlights a Fish Pathogen Adapted to Fluctuating Environments.</title>
        <authorList>
            <person name="Xu F."/>
            <person name="Jerlstrom-Hultqvist J."/>
            <person name="Einarsson E."/>
            <person name="Astvaldsson A."/>
            <person name="Svard S.G."/>
            <person name="Andersson J.O."/>
        </authorList>
    </citation>
    <scope>NUCLEOTIDE SEQUENCE</scope>
    <source>
        <strain evidence="3">ATCC 50377</strain>
    </source>
</reference>
<feature type="coiled-coil region" evidence="1">
    <location>
        <begin position="156"/>
        <end position="199"/>
    </location>
</feature>
<evidence type="ECO:0000313" key="2">
    <source>
        <dbReference type="EMBL" id="EST42258.1"/>
    </source>
</evidence>
<accession>V6LDE1</accession>
<evidence type="ECO:0000313" key="4">
    <source>
        <dbReference type="Proteomes" id="UP000018208"/>
    </source>
</evidence>
<name>V6LDE1_9EUKA</name>
<dbReference type="Proteomes" id="UP000018208">
    <property type="component" value="Unassembled WGS sequence"/>
</dbReference>
<organism evidence="2">
    <name type="scientific">Spironucleus salmonicida</name>
    <dbReference type="NCBI Taxonomy" id="348837"/>
    <lineage>
        <taxon>Eukaryota</taxon>
        <taxon>Metamonada</taxon>
        <taxon>Diplomonadida</taxon>
        <taxon>Hexamitidae</taxon>
        <taxon>Hexamitinae</taxon>
        <taxon>Spironucleus</taxon>
    </lineage>
</organism>
<gene>
    <name evidence="2" type="ORF">SS50377_18558</name>
    <name evidence="3" type="ORF">SS50377_22249</name>
</gene>